<feature type="compositionally biased region" description="Polar residues" evidence="1">
    <location>
        <begin position="88"/>
        <end position="101"/>
    </location>
</feature>
<evidence type="ECO:0000313" key="4">
    <source>
        <dbReference type="Proteomes" id="UP000785200"/>
    </source>
</evidence>
<reference evidence="3" key="1">
    <citation type="submission" date="2019-07" db="EMBL/GenBank/DDBJ databases">
        <title>Hyphodiscus hymeniophilus genome sequencing and assembly.</title>
        <authorList>
            <person name="Kramer G."/>
            <person name="Nodwell J."/>
        </authorList>
    </citation>
    <scope>NUCLEOTIDE SEQUENCE</scope>
    <source>
        <strain evidence="3">ATCC 34498</strain>
    </source>
</reference>
<evidence type="ECO:0000259" key="2">
    <source>
        <dbReference type="Pfam" id="PF10263"/>
    </source>
</evidence>
<organism evidence="3 4">
    <name type="scientific">Hyphodiscus hymeniophilus</name>
    <dbReference type="NCBI Taxonomy" id="353542"/>
    <lineage>
        <taxon>Eukaryota</taxon>
        <taxon>Fungi</taxon>
        <taxon>Dikarya</taxon>
        <taxon>Ascomycota</taxon>
        <taxon>Pezizomycotina</taxon>
        <taxon>Leotiomycetes</taxon>
        <taxon>Helotiales</taxon>
        <taxon>Hyphodiscaceae</taxon>
        <taxon>Hyphodiscus</taxon>
    </lineage>
</organism>
<dbReference type="OrthoDB" id="5236983at2759"/>
<dbReference type="EMBL" id="VNKQ01000003">
    <property type="protein sequence ID" value="KAG0652006.1"/>
    <property type="molecule type" value="Genomic_DNA"/>
</dbReference>
<accession>A0A9P7B0A7</accession>
<feature type="domain" description="SprT-like" evidence="2">
    <location>
        <begin position="163"/>
        <end position="271"/>
    </location>
</feature>
<evidence type="ECO:0000313" key="3">
    <source>
        <dbReference type="EMBL" id="KAG0652006.1"/>
    </source>
</evidence>
<dbReference type="InterPro" id="IPR006640">
    <property type="entry name" value="SprT-like_domain"/>
</dbReference>
<name>A0A9P7B0A7_9HELO</name>
<dbReference type="GO" id="GO:0006950">
    <property type="term" value="P:response to stress"/>
    <property type="evidence" value="ECO:0007669"/>
    <property type="project" value="UniProtKB-ARBA"/>
</dbReference>
<sequence length="377" mass="42811">MAATLRAGSSPDSKLSRHRHAGHDRTPMEGNRRRDSYSRRPRSREQSARRSPQRQLHKWASQFPSSVTSPNTSTPSLLLVDPPRSFTMERTPSGNSIISDDTYESLHNNTLRPCSDDEAASRVKYHIRRHPPHGKHERILRRLIEGNGPIDRSDVEALDSALTAADVLFFDSQLKGRVRWDWSHPDEPRYENELIGTTAIRDAQQGGFETLIVLSDPILNNPDYDRQLLLSAFLHELIHCYLFILCGFDARVKGGHTKGFHDIAEIIDTWVGSGYLRLCNMKANLNHFRNNAHLRTTDPGLEMPARHTKHAHDGCNQSPRPHGEQHFPEAFPMASAGMYDPRVSRHSHEGCNQSPAPYRNQLEEMGVLRPVEKGSYF</sequence>
<feature type="region of interest" description="Disordered" evidence="1">
    <location>
        <begin position="1"/>
        <end position="101"/>
    </location>
</feature>
<evidence type="ECO:0000256" key="1">
    <source>
        <dbReference type="SAM" id="MobiDB-lite"/>
    </source>
</evidence>
<dbReference type="AlphaFoldDB" id="A0A9P7B0A7"/>
<keyword evidence="4" id="KW-1185">Reference proteome</keyword>
<dbReference type="Pfam" id="PF10263">
    <property type="entry name" value="SprT-like"/>
    <property type="match status" value="1"/>
</dbReference>
<feature type="compositionally biased region" description="Low complexity" evidence="1">
    <location>
        <begin position="64"/>
        <end position="80"/>
    </location>
</feature>
<dbReference type="Proteomes" id="UP000785200">
    <property type="component" value="Unassembled WGS sequence"/>
</dbReference>
<feature type="compositionally biased region" description="Basic and acidic residues" evidence="1">
    <location>
        <begin position="23"/>
        <end position="48"/>
    </location>
</feature>
<comment type="caution">
    <text evidence="3">The sequence shown here is derived from an EMBL/GenBank/DDBJ whole genome shotgun (WGS) entry which is preliminary data.</text>
</comment>
<protein>
    <recommendedName>
        <fullName evidence="2">SprT-like domain-containing protein</fullName>
    </recommendedName>
</protein>
<gene>
    <name evidence="3" type="ORF">D0Z07_0924</name>
</gene>
<proteinExistence type="predicted"/>